<feature type="domain" description="AB hydrolase-1" evidence="1">
    <location>
        <begin position="26"/>
        <end position="223"/>
    </location>
</feature>
<dbReference type="PANTHER" id="PTHR43689">
    <property type="entry name" value="HYDROLASE"/>
    <property type="match status" value="1"/>
</dbReference>
<keyword evidence="3" id="KW-1185">Reference proteome</keyword>
<evidence type="ECO:0000259" key="1">
    <source>
        <dbReference type="Pfam" id="PF12697"/>
    </source>
</evidence>
<keyword evidence="2" id="KW-0378">Hydrolase</keyword>
<protein>
    <submittedName>
        <fullName evidence="2">Alpha/beta fold hydrolase</fullName>
    </submittedName>
</protein>
<dbReference type="InterPro" id="IPR029058">
    <property type="entry name" value="AB_hydrolase_fold"/>
</dbReference>
<evidence type="ECO:0000313" key="2">
    <source>
        <dbReference type="EMBL" id="MFC4346651.1"/>
    </source>
</evidence>
<dbReference type="Proteomes" id="UP001595776">
    <property type="component" value="Unassembled WGS sequence"/>
</dbReference>
<dbReference type="EMBL" id="JBHSCR010000001">
    <property type="protein sequence ID" value="MFC4346651.1"/>
    <property type="molecule type" value="Genomic_DNA"/>
</dbReference>
<dbReference type="SUPFAM" id="SSF53474">
    <property type="entry name" value="alpha/beta-Hydrolases"/>
    <property type="match status" value="1"/>
</dbReference>
<dbReference type="Gene3D" id="3.40.50.1820">
    <property type="entry name" value="alpha/beta hydrolase"/>
    <property type="match status" value="1"/>
</dbReference>
<evidence type="ECO:0000313" key="3">
    <source>
        <dbReference type="Proteomes" id="UP001595776"/>
    </source>
</evidence>
<accession>A0ABV8U797</accession>
<proteinExistence type="predicted"/>
<dbReference type="GO" id="GO:0016787">
    <property type="term" value="F:hydrolase activity"/>
    <property type="evidence" value="ECO:0007669"/>
    <property type="project" value="UniProtKB-KW"/>
</dbReference>
<dbReference type="Pfam" id="PF12697">
    <property type="entry name" value="Abhydrolase_6"/>
    <property type="match status" value="1"/>
</dbReference>
<organism evidence="2 3">
    <name type="scientific">Kordiimonas lipolytica</name>
    <dbReference type="NCBI Taxonomy" id="1662421"/>
    <lineage>
        <taxon>Bacteria</taxon>
        <taxon>Pseudomonadati</taxon>
        <taxon>Pseudomonadota</taxon>
        <taxon>Alphaproteobacteria</taxon>
        <taxon>Kordiimonadales</taxon>
        <taxon>Kordiimonadaceae</taxon>
        <taxon>Kordiimonas</taxon>
    </lineage>
</organism>
<dbReference type="RefSeq" id="WP_082719896.1">
    <property type="nucleotide sequence ID" value="NZ_JBHSCR010000001.1"/>
</dbReference>
<comment type="caution">
    <text evidence="2">The sequence shown here is derived from an EMBL/GenBank/DDBJ whole genome shotgun (WGS) entry which is preliminary data.</text>
</comment>
<gene>
    <name evidence="2" type="ORF">ACFO5Q_02175</name>
</gene>
<dbReference type="InterPro" id="IPR000073">
    <property type="entry name" value="AB_hydrolase_1"/>
</dbReference>
<dbReference type="PANTHER" id="PTHR43689:SF8">
    <property type="entry name" value="ALPHA_BETA-HYDROLASES SUPERFAMILY PROTEIN"/>
    <property type="match status" value="1"/>
</dbReference>
<sequence>MSNPPLYLIPGTMCDARLWGRMLDHLPGVDAHHSDYSDADTMDGMCDAVLAQAPDTPCHLVGFSLGGYLAIMAALREPSKFKSLTIIAASPYGLTDAEKSLRKRNAEMLTRLTYKGMSKARLAQFVNADHLDDPAITGTILQMEKELGQDVLIRQLIAPIDRLNIAEELLSLEMPVSFIMAEDDQLVPIGAIEKLAAKSDTITLHRMAGTGHMIPLEAPEELATTLASKGA</sequence>
<name>A0ABV8U797_9PROT</name>
<reference evidence="3" key="1">
    <citation type="journal article" date="2019" name="Int. J. Syst. Evol. Microbiol.">
        <title>The Global Catalogue of Microorganisms (GCM) 10K type strain sequencing project: providing services to taxonomists for standard genome sequencing and annotation.</title>
        <authorList>
            <consortium name="The Broad Institute Genomics Platform"/>
            <consortium name="The Broad Institute Genome Sequencing Center for Infectious Disease"/>
            <person name="Wu L."/>
            <person name="Ma J."/>
        </authorList>
    </citation>
    <scope>NUCLEOTIDE SEQUENCE [LARGE SCALE GENOMIC DNA]</scope>
    <source>
        <strain evidence="3">CGMCC 1.15304</strain>
    </source>
</reference>